<evidence type="ECO:0000256" key="2">
    <source>
        <dbReference type="ARBA" id="ARBA00022448"/>
    </source>
</evidence>
<dbReference type="AlphaFoldDB" id="A0A841PXH9"/>
<keyword evidence="5 6" id="KW-0472">Membrane</keyword>
<proteinExistence type="predicted"/>
<keyword evidence="9" id="KW-1185">Reference proteome</keyword>
<dbReference type="EMBL" id="JACHGH010000003">
    <property type="protein sequence ID" value="MBB6452744.1"/>
    <property type="molecule type" value="Genomic_DNA"/>
</dbReference>
<gene>
    <name evidence="8" type="ORF">HNQ94_001190</name>
</gene>
<feature type="transmembrane region" description="Helical" evidence="6">
    <location>
        <begin position="279"/>
        <end position="297"/>
    </location>
</feature>
<protein>
    <submittedName>
        <fullName evidence="8">OFA family oxalate/formate antiporter-like MFS transporter</fullName>
    </submittedName>
</protein>
<comment type="caution">
    <text evidence="8">The sequence shown here is derived from an EMBL/GenBank/DDBJ whole genome shotgun (WGS) entry which is preliminary data.</text>
</comment>
<dbReference type="PROSITE" id="PS50850">
    <property type="entry name" value="MFS"/>
    <property type="match status" value="1"/>
</dbReference>
<accession>A0A841PXH9</accession>
<dbReference type="Gene3D" id="1.20.1250.20">
    <property type="entry name" value="MFS general substrate transporter like domains"/>
    <property type="match status" value="2"/>
</dbReference>
<dbReference type="SUPFAM" id="SSF103473">
    <property type="entry name" value="MFS general substrate transporter"/>
    <property type="match status" value="1"/>
</dbReference>
<dbReference type="Pfam" id="PF07690">
    <property type="entry name" value="MFS_1"/>
    <property type="match status" value="1"/>
</dbReference>
<feature type="transmembrane region" description="Helical" evidence="6">
    <location>
        <begin position="337"/>
        <end position="356"/>
    </location>
</feature>
<dbReference type="InterPro" id="IPR050327">
    <property type="entry name" value="Proton-linked_MCT"/>
</dbReference>
<feature type="domain" description="Major facilitator superfamily (MFS) profile" evidence="7">
    <location>
        <begin position="1"/>
        <end position="388"/>
    </location>
</feature>
<sequence length="388" mass="42138">MFNRWLVVLGSICIQICLGAVYGWSLFNQPLQDKFGWDKEAIVITFSITIAVFALFTIIAGKVQDMIGPRWVASAGGVLLGIGLILSSYATSLMQLYVFYGVIGGAGIGIAYVCPLATCIKWFPEKRGFISGVAVGGFGAGGLIFKPIIVYLIEQFGVSSAFFYLGVIYLLLVVGGAQFLINPSINSKHLDNGSADPFKRQLSPTEMLRTKQFYFLWVMFLFGCTSGLMVISFAVDIGMQLVQLDLQTAGNAVMVIALFNASGRILLGMLSDRIGRQNTLTFIYGLTAIMMFCMSTIPMTYLLFLFFVSVVGFCFGGFLSIFPSVTTDLYGTQNIGVNYGLMYQAYGLAAFVGPMIANATTFTRAFLISAGLCVIALFMSRLVTPPKS</sequence>
<feature type="transmembrane region" description="Helical" evidence="6">
    <location>
        <begin position="246"/>
        <end position="267"/>
    </location>
</feature>
<evidence type="ECO:0000256" key="1">
    <source>
        <dbReference type="ARBA" id="ARBA00004651"/>
    </source>
</evidence>
<dbReference type="InterPro" id="IPR020846">
    <property type="entry name" value="MFS_dom"/>
</dbReference>
<name>A0A841PXH9_9BACI</name>
<dbReference type="GO" id="GO:0022857">
    <property type="term" value="F:transmembrane transporter activity"/>
    <property type="evidence" value="ECO:0007669"/>
    <property type="project" value="InterPro"/>
</dbReference>
<feature type="transmembrane region" description="Helical" evidence="6">
    <location>
        <begin position="213"/>
        <end position="234"/>
    </location>
</feature>
<comment type="subcellular location">
    <subcellularLocation>
        <location evidence="1">Cell membrane</location>
        <topology evidence="1">Multi-pass membrane protein</topology>
    </subcellularLocation>
</comment>
<dbReference type="Proteomes" id="UP000581688">
    <property type="component" value="Unassembled WGS sequence"/>
</dbReference>
<evidence type="ECO:0000259" key="7">
    <source>
        <dbReference type="PROSITE" id="PS50850"/>
    </source>
</evidence>
<feature type="transmembrane region" description="Helical" evidence="6">
    <location>
        <begin position="362"/>
        <end position="383"/>
    </location>
</feature>
<dbReference type="RefSeq" id="WP_174495299.1">
    <property type="nucleotide sequence ID" value="NZ_CADDWK010000003.1"/>
</dbReference>
<feature type="transmembrane region" description="Helical" evidence="6">
    <location>
        <begin position="161"/>
        <end position="181"/>
    </location>
</feature>
<keyword evidence="4 6" id="KW-1133">Transmembrane helix</keyword>
<dbReference type="InterPro" id="IPR036259">
    <property type="entry name" value="MFS_trans_sf"/>
</dbReference>
<dbReference type="PANTHER" id="PTHR11360">
    <property type="entry name" value="MONOCARBOXYLATE TRANSPORTER"/>
    <property type="match status" value="1"/>
</dbReference>
<evidence type="ECO:0000256" key="5">
    <source>
        <dbReference type="ARBA" id="ARBA00023136"/>
    </source>
</evidence>
<evidence type="ECO:0000256" key="3">
    <source>
        <dbReference type="ARBA" id="ARBA00022692"/>
    </source>
</evidence>
<feature type="transmembrane region" description="Helical" evidence="6">
    <location>
        <begin position="129"/>
        <end position="149"/>
    </location>
</feature>
<dbReference type="InterPro" id="IPR011701">
    <property type="entry name" value="MFS"/>
</dbReference>
<feature type="transmembrane region" description="Helical" evidence="6">
    <location>
        <begin position="97"/>
        <end position="117"/>
    </location>
</feature>
<dbReference type="PANTHER" id="PTHR11360:SF317">
    <property type="entry name" value="MAJOR FACILITATOR SUPERFAMILY (MFS) PROFILE DOMAIN-CONTAINING PROTEIN-RELATED"/>
    <property type="match status" value="1"/>
</dbReference>
<feature type="transmembrane region" description="Helical" evidence="6">
    <location>
        <begin position="303"/>
        <end position="325"/>
    </location>
</feature>
<dbReference type="CDD" id="cd17353">
    <property type="entry name" value="MFS_OFA_like"/>
    <property type="match status" value="1"/>
</dbReference>
<evidence type="ECO:0000313" key="9">
    <source>
        <dbReference type="Proteomes" id="UP000581688"/>
    </source>
</evidence>
<organism evidence="8 9">
    <name type="scientific">Salirhabdus euzebyi</name>
    <dbReference type="NCBI Taxonomy" id="394506"/>
    <lineage>
        <taxon>Bacteria</taxon>
        <taxon>Bacillati</taxon>
        <taxon>Bacillota</taxon>
        <taxon>Bacilli</taxon>
        <taxon>Bacillales</taxon>
        <taxon>Bacillaceae</taxon>
        <taxon>Salirhabdus</taxon>
    </lineage>
</organism>
<evidence type="ECO:0000256" key="4">
    <source>
        <dbReference type="ARBA" id="ARBA00022989"/>
    </source>
</evidence>
<evidence type="ECO:0000313" key="8">
    <source>
        <dbReference type="EMBL" id="MBB6452744.1"/>
    </source>
</evidence>
<feature type="transmembrane region" description="Helical" evidence="6">
    <location>
        <begin position="72"/>
        <end position="91"/>
    </location>
</feature>
<reference evidence="8 9" key="1">
    <citation type="submission" date="2020-08" db="EMBL/GenBank/DDBJ databases">
        <title>Genomic Encyclopedia of Type Strains, Phase IV (KMG-IV): sequencing the most valuable type-strain genomes for metagenomic binning, comparative biology and taxonomic classification.</title>
        <authorList>
            <person name="Goeker M."/>
        </authorList>
    </citation>
    <scope>NUCLEOTIDE SEQUENCE [LARGE SCALE GENOMIC DNA]</scope>
    <source>
        <strain evidence="8 9">DSM 19612</strain>
    </source>
</reference>
<keyword evidence="3 6" id="KW-0812">Transmembrane</keyword>
<feature type="transmembrane region" description="Helical" evidence="6">
    <location>
        <begin position="43"/>
        <end position="60"/>
    </location>
</feature>
<keyword evidence="2" id="KW-0813">Transport</keyword>
<evidence type="ECO:0000256" key="6">
    <source>
        <dbReference type="SAM" id="Phobius"/>
    </source>
</evidence>
<dbReference type="GO" id="GO:0005886">
    <property type="term" value="C:plasma membrane"/>
    <property type="evidence" value="ECO:0007669"/>
    <property type="project" value="UniProtKB-SubCell"/>
</dbReference>